<dbReference type="SUPFAM" id="SSF56349">
    <property type="entry name" value="DNA breaking-rejoining enzymes"/>
    <property type="match status" value="1"/>
</dbReference>
<evidence type="ECO:0000313" key="2">
    <source>
        <dbReference type="EMBL" id="XAN16970.1"/>
    </source>
</evidence>
<dbReference type="Gene3D" id="1.10.443.10">
    <property type="entry name" value="Intergrase catalytic core"/>
    <property type="match status" value="1"/>
</dbReference>
<dbReference type="Proteomes" id="UP001446337">
    <property type="component" value="Chromosome"/>
</dbReference>
<reference evidence="2 3" key="1">
    <citation type="submission" date="2024-05" db="EMBL/GenBank/DDBJ databases">
        <title>Achromobacter denitrificans. BP1, complete genome.</title>
        <authorList>
            <person name="Zhang B."/>
        </authorList>
    </citation>
    <scope>NUCLEOTIDE SEQUENCE [LARGE SCALE GENOMIC DNA]</scope>
    <source>
        <strain evidence="2 3">BP1</strain>
    </source>
</reference>
<gene>
    <name evidence="2" type="ORF">AAIK43_02765</name>
</gene>
<evidence type="ECO:0000313" key="3">
    <source>
        <dbReference type="Proteomes" id="UP001446337"/>
    </source>
</evidence>
<proteinExistence type="predicted"/>
<sequence length="196" mass="22857">MVTTMSTAKPDYYWLPFMALFSGARIGELAALGVPDIKQEGGIWYFDITEEDDDGVKKDNSVRKVPIHKILIDLGLLDYKASLKDKQGLLFPHSKKAINGYGKNMSRRFNEEYLPKRLLIKHAEKKVYSFRSTFINRMTYMNVYPAIIVEHYKKDKVDFSSAHFSVYQQQKPIKVMKEVIDHLTYPELDFSLYTRK</sequence>
<keyword evidence="1" id="KW-0233">DNA recombination</keyword>
<name>A0ABZ3G4L8_ACHDE</name>
<dbReference type="InterPro" id="IPR011010">
    <property type="entry name" value="DNA_brk_join_enz"/>
</dbReference>
<evidence type="ECO:0000256" key="1">
    <source>
        <dbReference type="ARBA" id="ARBA00023172"/>
    </source>
</evidence>
<dbReference type="InterPro" id="IPR013762">
    <property type="entry name" value="Integrase-like_cat_sf"/>
</dbReference>
<dbReference type="CDD" id="cd01184">
    <property type="entry name" value="INT_C_like_1"/>
    <property type="match status" value="1"/>
</dbReference>
<accession>A0ABZ3G4L8</accession>
<dbReference type="RefSeq" id="WP_277757567.1">
    <property type="nucleotide sequence ID" value="NZ_CP036344.1"/>
</dbReference>
<keyword evidence="3" id="KW-1185">Reference proteome</keyword>
<dbReference type="EMBL" id="CP154792">
    <property type="protein sequence ID" value="XAN16970.1"/>
    <property type="molecule type" value="Genomic_DNA"/>
</dbReference>
<organism evidence="2 3">
    <name type="scientific">Achromobacter denitrificans</name>
    <name type="common">Alcaligenes denitrificans</name>
    <dbReference type="NCBI Taxonomy" id="32002"/>
    <lineage>
        <taxon>Bacteria</taxon>
        <taxon>Pseudomonadati</taxon>
        <taxon>Pseudomonadota</taxon>
        <taxon>Betaproteobacteria</taxon>
        <taxon>Burkholderiales</taxon>
        <taxon>Alcaligenaceae</taxon>
        <taxon>Achromobacter</taxon>
    </lineage>
</organism>
<protein>
    <submittedName>
        <fullName evidence="2">Site-specific integrase</fullName>
    </submittedName>
</protein>